<dbReference type="OrthoDB" id="306099at2759"/>
<feature type="region of interest" description="Disordered" evidence="1">
    <location>
        <begin position="303"/>
        <end position="348"/>
    </location>
</feature>
<evidence type="ECO:0000256" key="1">
    <source>
        <dbReference type="SAM" id="MobiDB-lite"/>
    </source>
</evidence>
<sequence>MPGERGARPHALAQAQYSSNLDRSVAYLAINYLDRFISKQKLRTNDTWSIEMVNVIKYSFFLSLFKLQDPLLQHDLKARASDIIYKSQHEIKLLKSTPSIVMASTLLEASHELFPLQFSNFRNTICSPSFLFSYGRYKFHGSLLEICRCCCVSAYCLLLLGVAAAAGVRIKSIESYMVLKYCSSNPLFFGQDAKGDNVYLSFWKGYVLLIVNVVSQEIHLDKMSYFELKGMVDDLKIKNMTNMYYCDPLLLLLPGLTLIGDDTQKNEMMNIAKLRGRVWVDIEHYIEEDDLNEDDCVGSVLEGQTESESEPENYLASDDYDTLEFDSSDEDEDGVQVRGELKEELSYI</sequence>
<dbReference type="Pfam" id="PF26130">
    <property type="entry name" value="PB1-like"/>
    <property type="match status" value="1"/>
</dbReference>
<evidence type="ECO:0000313" key="3">
    <source>
        <dbReference type="EMBL" id="KAF9606249.1"/>
    </source>
</evidence>
<dbReference type="AlphaFoldDB" id="A0A835LWZ3"/>
<dbReference type="InterPro" id="IPR058594">
    <property type="entry name" value="PB1-like_dom_pln"/>
</dbReference>
<organism evidence="3 4">
    <name type="scientific">Coptis chinensis</name>
    <dbReference type="NCBI Taxonomy" id="261450"/>
    <lineage>
        <taxon>Eukaryota</taxon>
        <taxon>Viridiplantae</taxon>
        <taxon>Streptophyta</taxon>
        <taxon>Embryophyta</taxon>
        <taxon>Tracheophyta</taxon>
        <taxon>Spermatophyta</taxon>
        <taxon>Magnoliopsida</taxon>
        <taxon>Ranunculales</taxon>
        <taxon>Ranunculaceae</taxon>
        <taxon>Coptidoideae</taxon>
        <taxon>Coptis</taxon>
    </lineage>
</organism>
<accession>A0A835LWZ3</accession>
<protein>
    <recommendedName>
        <fullName evidence="2">PB1-like domain-containing protein</fullName>
    </recommendedName>
</protein>
<feature type="domain" description="PB1-like" evidence="2">
    <location>
        <begin position="216"/>
        <end position="277"/>
    </location>
</feature>
<proteinExistence type="predicted"/>
<dbReference type="EMBL" id="JADFTS010000005">
    <property type="protein sequence ID" value="KAF9606249.1"/>
    <property type="molecule type" value="Genomic_DNA"/>
</dbReference>
<gene>
    <name evidence="3" type="ORF">IFM89_024070</name>
</gene>
<evidence type="ECO:0000259" key="2">
    <source>
        <dbReference type="Pfam" id="PF26130"/>
    </source>
</evidence>
<comment type="caution">
    <text evidence="3">The sequence shown here is derived from an EMBL/GenBank/DDBJ whole genome shotgun (WGS) entry which is preliminary data.</text>
</comment>
<reference evidence="3 4" key="1">
    <citation type="submission" date="2020-10" db="EMBL/GenBank/DDBJ databases">
        <title>The Coptis chinensis genome and diversification of protoberbering-type alkaloids.</title>
        <authorList>
            <person name="Wang B."/>
            <person name="Shu S."/>
            <person name="Song C."/>
            <person name="Liu Y."/>
        </authorList>
    </citation>
    <scope>NUCLEOTIDE SEQUENCE [LARGE SCALE GENOMIC DNA]</scope>
    <source>
        <strain evidence="3">HL-2020</strain>
        <tissue evidence="3">Leaf</tissue>
    </source>
</reference>
<keyword evidence="4" id="KW-1185">Reference proteome</keyword>
<name>A0A835LWZ3_9MAGN</name>
<evidence type="ECO:0000313" key="4">
    <source>
        <dbReference type="Proteomes" id="UP000631114"/>
    </source>
</evidence>
<dbReference type="Proteomes" id="UP000631114">
    <property type="component" value="Unassembled WGS sequence"/>
</dbReference>
<feature type="compositionally biased region" description="Basic and acidic residues" evidence="1">
    <location>
        <begin position="339"/>
        <end position="348"/>
    </location>
</feature>
<feature type="compositionally biased region" description="Acidic residues" evidence="1">
    <location>
        <begin position="318"/>
        <end position="334"/>
    </location>
</feature>